<dbReference type="KEGG" id="rlc:K227x_34860"/>
<keyword evidence="2" id="KW-1185">Reference proteome</keyword>
<protein>
    <submittedName>
        <fullName evidence="1">Uncharacterized protein</fullName>
    </submittedName>
</protein>
<evidence type="ECO:0000313" key="2">
    <source>
        <dbReference type="Proteomes" id="UP000318538"/>
    </source>
</evidence>
<accession>A0A517NDF4</accession>
<sequence>MGRDVNLLPSRLSFNDVSPIPTNQRLSIAISVSFDYLDPFDPSSDSLLHLAFRHVDDSMLREIAAADYGEDAGKHLSQLLAIKNGTIPAPMQWEPKEVLELIRWSEPEDPTWSPGSTGHRGHWMRLLSCAVLLRAEAEPANEGRFTGEDSTVIQLVDSAIKLGDAATNAALQFLCWCTQSSGFGDWDRPYFTVAIQILLVWLDKCDPDTAVQLIAASDYEHSSHAEMFKYCQKTPAWKKFIEDVLVGSTNAPPEVKRFGENLANAILAN</sequence>
<evidence type="ECO:0000313" key="1">
    <source>
        <dbReference type="EMBL" id="QDT05088.1"/>
    </source>
</evidence>
<dbReference type="Proteomes" id="UP000318538">
    <property type="component" value="Chromosome"/>
</dbReference>
<dbReference type="EMBL" id="CP036525">
    <property type="protein sequence ID" value="QDT05088.1"/>
    <property type="molecule type" value="Genomic_DNA"/>
</dbReference>
<dbReference type="AlphaFoldDB" id="A0A517NDF4"/>
<gene>
    <name evidence="1" type="ORF">K227x_34860</name>
</gene>
<organism evidence="1 2">
    <name type="scientific">Rubripirellula lacrimiformis</name>
    <dbReference type="NCBI Taxonomy" id="1930273"/>
    <lineage>
        <taxon>Bacteria</taxon>
        <taxon>Pseudomonadati</taxon>
        <taxon>Planctomycetota</taxon>
        <taxon>Planctomycetia</taxon>
        <taxon>Pirellulales</taxon>
        <taxon>Pirellulaceae</taxon>
        <taxon>Rubripirellula</taxon>
    </lineage>
</organism>
<reference evidence="1 2" key="1">
    <citation type="submission" date="2019-02" db="EMBL/GenBank/DDBJ databases">
        <title>Deep-cultivation of Planctomycetes and their phenomic and genomic characterization uncovers novel biology.</title>
        <authorList>
            <person name="Wiegand S."/>
            <person name="Jogler M."/>
            <person name="Boedeker C."/>
            <person name="Pinto D."/>
            <person name="Vollmers J."/>
            <person name="Rivas-Marin E."/>
            <person name="Kohn T."/>
            <person name="Peeters S.H."/>
            <person name="Heuer A."/>
            <person name="Rast P."/>
            <person name="Oberbeckmann S."/>
            <person name="Bunk B."/>
            <person name="Jeske O."/>
            <person name="Meyerdierks A."/>
            <person name="Storesund J.E."/>
            <person name="Kallscheuer N."/>
            <person name="Luecker S."/>
            <person name="Lage O.M."/>
            <person name="Pohl T."/>
            <person name="Merkel B.J."/>
            <person name="Hornburger P."/>
            <person name="Mueller R.-W."/>
            <person name="Bruemmer F."/>
            <person name="Labrenz M."/>
            <person name="Spormann A.M."/>
            <person name="Op den Camp H."/>
            <person name="Overmann J."/>
            <person name="Amann R."/>
            <person name="Jetten M.S.M."/>
            <person name="Mascher T."/>
            <person name="Medema M.H."/>
            <person name="Devos D.P."/>
            <person name="Kaster A.-K."/>
            <person name="Ovreas L."/>
            <person name="Rohde M."/>
            <person name="Galperin M.Y."/>
            <person name="Jogler C."/>
        </authorList>
    </citation>
    <scope>NUCLEOTIDE SEQUENCE [LARGE SCALE GENOMIC DNA]</scope>
    <source>
        <strain evidence="1 2">K22_7</strain>
    </source>
</reference>
<proteinExistence type="predicted"/>
<name>A0A517NDF4_9BACT</name>